<reference evidence="1 2" key="1">
    <citation type="submission" date="2018-03" db="EMBL/GenBank/DDBJ databases">
        <title>Genomic Encyclopedia of Archaeal and Bacterial Type Strains, Phase II (KMG-II): from individual species to whole genera.</title>
        <authorList>
            <person name="Goeker M."/>
        </authorList>
    </citation>
    <scope>NUCLEOTIDE SEQUENCE [LARGE SCALE GENOMIC DNA]</scope>
    <source>
        <strain evidence="1 2">DSM 100214</strain>
    </source>
</reference>
<gene>
    <name evidence="1" type="ORF">CLV62_12613</name>
</gene>
<accession>A0A2V3PLZ5</accession>
<sequence length="45" mass="5112">MNASIMANILTEMLVIENQKPSLINSFIINDSNTNVIINLWNLNH</sequence>
<dbReference type="EMBL" id="QICL01000026">
    <property type="protein sequence ID" value="PXV61079.1"/>
    <property type="molecule type" value="Genomic_DNA"/>
</dbReference>
<keyword evidence="2" id="KW-1185">Reference proteome</keyword>
<organism evidence="1 2">
    <name type="scientific">Dysgonomonas alginatilytica</name>
    <dbReference type="NCBI Taxonomy" id="1605892"/>
    <lineage>
        <taxon>Bacteria</taxon>
        <taxon>Pseudomonadati</taxon>
        <taxon>Bacteroidota</taxon>
        <taxon>Bacteroidia</taxon>
        <taxon>Bacteroidales</taxon>
        <taxon>Dysgonomonadaceae</taxon>
        <taxon>Dysgonomonas</taxon>
    </lineage>
</organism>
<evidence type="ECO:0000313" key="1">
    <source>
        <dbReference type="EMBL" id="PXV61079.1"/>
    </source>
</evidence>
<dbReference type="Proteomes" id="UP000247973">
    <property type="component" value="Unassembled WGS sequence"/>
</dbReference>
<evidence type="ECO:0000313" key="2">
    <source>
        <dbReference type="Proteomes" id="UP000247973"/>
    </source>
</evidence>
<comment type="caution">
    <text evidence="1">The sequence shown here is derived from an EMBL/GenBank/DDBJ whole genome shotgun (WGS) entry which is preliminary data.</text>
</comment>
<protein>
    <submittedName>
        <fullName evidence="1">Uncharacterized protein</fullName>
    </submittedName>
</protein>
<dbReference type="AlphaFoldDB" id="A0A2V3PLZ5"/>
<proteinExistence type="predicted"/>
<name>A0A2V3PLZ5_9BACT</name>